<dbReference type="Pfam" id="PF01087">
    <property type="entry name" value="GalP_UDP_transf"/>
    <property type="match status" value="1"/>
</dbReference>
<dbReference type="InterPro" id="IPR000766">
    <property type="entry name" value="GalP_uridyl_Trfase_II"/>
</dbReference>
<evidence type="ECO:0000256" key="5">
    <source>
        <dbReference type="ARBA" id="ARBA00022490"/>
    </source>
</evidence>
<evidence type="ECO:0000256" key="4">
    <source>
        <dbReference type="ARBA" id="ARBA00008706"/>
    </source>
</evidence>
<dbReference type="NCBIfam" id="NF003633">
    <property type="entry name" value="PRK05270.2-2"/>
    <property type="match status" value="1"/>
</dbReference>
<evidence type="ECO:0000256" key="1">
    <source>
        <dbReference type="ARBA" id="ARBA00001107"/>
    </source>
</evidence>
<feature type="domain" description="Galactose-1-phosphate uridyl transferase C-terminal" evidence="12">
    <location>
        <begin position="246"/>
        <end position="439"/>
    </location>
</feature>
<evidence type="ECO:0000259" key="11">
    <source>
        <dbReference type="Pfam" id="PF01087"/>
    </source>
</evidence>
<dbReference type="PIRSF" id="PIRSF006005">
    <property type="entry name" value="GalT_BS"/>
    <property type="match status" value="1"/>
</dbReference>
<organism evidence="13 14">
    <name type="scientific">Desemzia incerta</name>
    <dbReference type="NCBI Taxonomy" id="82801"/>
    <lineage>
        <taxon>Bacteria</taxon>
        <taxon>Bacillati</taxon>
        <taxon>Bacillota</taxon>
        <taxon>Bacilli</taxon>
        <taxon>Lactobacillales</taxon>
        <taxon>Carnobacteriaceae</taxon>
        <taxon>Desemzia</taxon>
    </lineage>
</organism>
<gene>
    <name evidence="10" type="primary">galT</name>
    <name evidence="13" type="ORF">SAMN04488506_1462</name>
</gene>
<dbReference type="GO" id="GO:0006012">
    <property type="term" value="P:galactose metabolic process"/>
    <property type="evidence" value="ECO:0007669"/>
    <property type="project" value="UniProtKB-UniRule"/>
</dbReference>
<sequence>MIDQAITDFIEIGIRKQTIDPLDRNYKINQLLAILHKSEFDPTILHSTPLPNVLDVLDKLVDYAVGGKVIEDLPSQRDIMEAKIMDLVTPLPSKVNEVFWELYQENPKEATDYFYRLSQSNDYIKTRSIAKNSHFLKKTAYGDLEITINLSKPEKDVKEIAQAKNTISSSYPSCLLCIENEGYEGHLLHPGRTNHRLIRMSIRHETWGFQYSPYSYYNEHAIFLSQEHRPMFVKEEAYRKLLNIVEILPHYFVGSNAGLPIVGGSILTHDHYQGGRHTFPMEKAEVIAPFTMEGYPEVEAGIVKWPMSVIRLRSKETEKLVEAGSYILNKWEQYSDESVDILSHTGETPHNAITPIARQKDGIYELDLVLRNNRTSKEFPDGIFHPHPDVQHIKKENIGLIEVMGLAILPPRLKPELKEVQQYLLDEPHSIASYHKEWADRLKTTTKITPENVEAVIQEGVGSVFLRVLEDAGVYKATPEGQSGFKRFIETL</sequence>
<protein>
    <recommendedName>
        <fullName evidence="10">Galactose-1-phosphate uridylyltransferase</fullName>
        <shortName evidence="10">Gal-1-P uridylyltransferase</shortName>
        <ecNumber evidence="10">2.7.7.12</ecNumber>
    </recommendedName>
    <alternativeName>
        <fullName evidence="10">UDP-glucose--hexose-1-phosphate uridylyltransferase</fullName>
    </alternativeName>
</protein>
<dbReference type="PANTHER" id="PTHR39191">
    <property type="entry name" value="GALACTOSE-1-PHOSPHATE URIDYLYLTRANSFERASE"/>
    <property type="match status" value="1"/>
</dbReference>
<dbReference type="OrthoDB" id="2293at2"/>
<comment type="pathway">
    <text evidence="3 10">Carbohydrate metabolism; galactose metabolism.</text>
</comment>
<evidence type="ECO:0000256" key="7">
    <source>
        <dbReference type="ARBA" id="ARBA00022695"/>
    </source>
</evidence>
<evidence type="ECO:0000313" key="13">
    <source>
        <dbReference type="EMBL" id="SFQ32615.1"/>
    </source>
</evidence>
<feature type="domain" description="Galactose-1-phosphate uridyl transferase N-terminal" evidence="11">
    <location>
        <begin position="19"/>
        <end position="230"/>
    </location>
</feature>
<dbReference type="InterPro" id="IPR005850">
    <property type="entry name" value="GalP_Utransf_C"/>
</dbReference>
<comment type="catalytic activity">
    <reaction evidence="1 10">
        <text>alpha-D-galactose 1-phosphate + UDP-alpha-D-glucose = alpha-D-glucose 1-phosphate + UDP-alpha-D-galactose</text>
        <dbReference type="Rhea" id="RHEA:13989"/>
        <dbReference type="ChEBI" id="CHEBI:58336"/>
        <dbReference type="ChEBI" id="CHEBI:58601"/>
        <dbReference type="ChEBI" id="CHEBI:58885"/>
        <dbReference type="ChEBI" id="CHEBI:66914"/>
        <dbReference type="EC" id="2.7.7.12"/>
    </reaction>
</comment>
<dbReference type="Pfam" id="PF02744">
    <property type="entry name" value="GalP_UDP_tr_C"/>
    <property type="match status" value="1"/>
</dbReference>
<name>A0A1I5XKY5_9LACT</name>
<keyword evidence="14" id="KW-1185">Reference proteome</keyword>
<dbReference type="EC" id="2.7.7.12" evidence="10"/>
<keyword evidence="5 10" id="KW-0963">Cytoplasm</keyword>
<dbReference type="Proteomes" id="UP000199136">
    <property type="component" value="Unassembled WGS sequence"/>
</dbReference>
<dbReference type="RefSeq" id="WP_092480504.1">
    <property type="nucleotide sequence ID" value="NZ_FOXW01000005.1"/>
</dbReference>
<evidence type="ECO:0000256" key="6">
    <source>
        <dbReference type="ARBA" id="ARBA00022679"/>
    </source>
</evidence>
<accession>A0A1I5XKY5</accession>
<dbReference type="GO" id="GO:0008108">
    <property type="term" value="F:UDP-glucose:hexose-1-phosphate uridylyltransferase activity"/>
    <property type="evidence" value="ECO:0007669"/>
    <property type="project" value="UniProtKB-UniRule"/>
</dbReference>
<keyword evidence="8 10" id="KW-0299">Galactose metabolism</keyword>
<reference evidence="13 14" key="1">
    <citation type="submission" date="2016-10" db="EMBL/GenBank/DDBJ databases">
        <authorList>
            <person name="de Groot N.N."/>
        </authorList>
    </citation>
    <scope>NUCLEOTIDE SEQUENCE [LARGE SCALE GENOMIC DNA]</scope>
    <source>
        <strain evidence="13 14">DSM 20581</strain>
    </source>
</reference>
<dbReference type="InterPro" id="IPR005849">
    <property type="entry name" value="GalP_Utransf_N"/>
</dbReference>
<proteinExistence type="inferred from homology"/>
<evidence type="ECO:0000256" key="10">
    <source>
        <dbReference type="HAMAP-Rule" id="MF_00571"/>
    </source>
</evidence>
<dbReference type="NCBIfam" id="TIGR01239">
    <property type="entry name" value="galT_2"/>
    <property type="match status" value="1"/>
</dbReference>
<evidence type="ECO:0000259" key="12">
    <source>
        <dbReference type="Pfam" id="PF02744"/>
    </source>
</evidence>
<dbReference type="GO" id="GO:0005737">
    <property type="term" value="C:cytoplasm"/>
    <property type="evidence" value="ECO:0007669"/>
    <property type="project" value="UniProtKB-SubCell"/>
</dbReference>
<dbReference type="STRING" id="82801.SAMN04488506_1462"/>
<evidence type="ECO:0000256" key="3">
    <source>
        <dbReference type="ARBA" id="ARBA00004947"/>
    </source>
</evidence>
<comment type="subcellular location">
    <subcellularLocation>
        <location evidence="2 10">Cytoplasm</location>
    </subcellularLocation>
</comment>
<dbReference type="NCBIfam" id="NF003629">
    <property type="entry name" value="PRK05270.1-2"/>
    <property type="match status" value="1"/>
</dbReference>
<dbReference type="HAMAP" id="MF_00571">
    <property type="entry name" value="GalP_UDP_trans"/>
    <property type="match status" value="1"/>
</dbReference>
<dbReference type="PANTHER" id="PTHR39191:SF1">
    <property type="entry name" value="DUF4922 DOMAIN-CONTAINING PROTEIN"/>
    <property type="match status" value="1"/>
</dbReference>
<keyword evidence="9 10" id="KW-0119">Carbohydrate metabolism</keyword>
<keyword evidence="6 10" id="KW-0808">Transferase</keyword>
<evidence type="ECO:0000313" key="14">
    <source>
        <dbReference type="Proteomes" id="UP000199136"/>
    </source>
</evidence>
<comment type="similarity">
    <text evidence="4 10">Belongs to the galactose-1-phosphate uridylyltransferase type 2 family.</text>
</comment>
<keyword evidence="7 10" id="KW-0548">Nucleotidyltransferase</keyword>
<evidence type="ECO:0000256" key="2">
    <source>
        <dbReference type="ARBA" id="ARBA00004496"/>
    </source>
</evidence>
<evidence type="ECO:0000256" key="8">
    <source>
        <dbReference type="ARBA" id="ARBA00023144"/>
    </source>
</evidence>
<dbReference type="AlphaFoldDB" id="A0A1I5XKY5"/>
<dbReference type="UniPathway" id="UPA00214"/>
<evidence type="ECO:0000256" key="9">
    <source>
        <dbReference type="ARBA" id="ARBA00023277"/>
    </source>
</evidence>
<dbReference type="EMBL" id="FOXW01000005">
    <property type="protein sequence ID" value="SFQ32615.1"/>
    <property type="molecule type" value="Genomic_DNA"/>
</dbReference>